<dbReference type="RefSeq" id="WP_047810766.1">
    <property type="nucleotide sequence ID" value="NZ_LDZY01000010.1"/>
</dbReference>
<evidence type="ECO:0000256" key="2">
    <source>
        <dbReference type="ARBA" id="ARBA00023210"/>
    </source>
</evidence>
<accession>A0A0J1FNC3</accession>
<proteinExistence type="inferred from homology"/>
<comment type="function">
    <text evidence="4 5">Cell division protein that is part of the divisome complex and is recruited early to the Z-ring. Probably stimulates Z-ring formation, perhaps through the cross-linking of FtsZ protofilaments. Its function overlaps with FtsA.</text>
</comment>
<dbReference type="InterPro" id="IPR023052">
    <property type="entry name" value="Cell_div_SepF"/>
</dbReference>
<dbReference type="GO" id="GO:0043093">
    <property type="term" value="P:FtsZ-dependent cytokinesis"/>
    <property type="evidence" value="ECO:0007669"/>
    <property type="project" value="UniProtKB-UniRule"/>
</dbReference>
<dbReference type="STRING" id="476652.DEAC_c29370"/>
<dbReference type="PANTHER" id="PTHR35798:SF1">
    <property type="entry name" value="CELL DIVISION PROTEIN SEPF"/>
    <property type="match status" value="1"/>
</dbReference>
<comment type="subcellular location">
    <subcellularLocation>
        <location evidence="5">Cytoplasm</location>
    </subcellularLocation>
    <text evidence="5">Localizes to the division site, in a FtsZ-dependent manner.</text>
</comment>
<dbReference type="PATRIC" id="fig|476652.3.peg.3095"/>
<dbReference type="HAMAP" id="MF_01197">
    <property type="entry name" value="SepF"/>
    <property type="match status" value="1"/>
</dbReference>
<protein>
    <recommendedName>
        <fullName evidence="5">Cell division protein SepF</fullName>
    </recommendedName>
</protein>
<sequence>MAKLIDKMIGIMGFADDEPEEDAFEEQEKEKIDQEEIRTSRKNAPVVSIHTQKQMRVVVLEPNTFEDAQNIADQLKSRRPVIVNLENAEKVLAKRIVDFISGTTYALNGNMQKVGNGIFLFVPNNVDISGEMRDELKVKGLFWSK</sequence>
<evidence type="ECO:0000256" key="4">
    <source>
        <dbReference type="ARBA" id="ARBA00044936"/>
    </source>
</evidence>
<name>A0A0J1FNC3_9FIRM</name>
<evidence type="ECO:0000313" key="7">
    <source>
        <dbReference type="Proteomes" id="UP000036356"/>
    </source>
</evidence>
<dbReference type="Proteomes" id="UP000036356">
    <property type="component" value="Unassembled WGS sequence"/>
</dbReference>
<evidence type="ECO:0000313" key="6">
    <source>
        <dbReference type="EMBL" id="KLU64970.1"/>
    </source>
</evidence>
<dbReference type="EMBL" id="LDZY01000010">
    <property type="protein sequence ID" value="KLU64970.1"/>
    <property type="molecule type" value="Genomic_DNA"/>
</dbReference>
<comment type="similarity">
    <text evidence="5">Belongs to the SepF family.</text>
</comment>
<gene>
    <name evidence="5 6" type="primary">sepF</name>
    <name evidence="6" type="ORF">DEAC_c29370</name>
</gene>
<evidence type="ECO:0000256" key="1">
    <source>
        <dbReference type="ARBA" id="ARBA00022618"/>
    </source>
</evidence>
<dbReference type="GO" id="GO:0005737">
    <property type="term" value="C:cytoplasm"/>
    <property type="evidence" value="ECO:0007669"/>
    <property type="project" value="UniProtKB-SubCell"/>
</dbReference>
<keyword evidence="1 5" id="KW-0132">Cell division</keyword>
<evidence type="ECO:0000256" key="5">
    <source>
        <dbReference type="HAMAP-Rule" id="MF_01197"/>
    </source>
</evidence>
<keyword evidence="5" id="KW-0963">Cytoplasm</keyword>
<dbReference type="GO" id="GO:0000917">
    <property type="term" value="P:division septum assembly"/>
    <property type="evidence" value="ECO:0007669"/>
    <property type="project" value="UniProtKB-KW"/>
</dbReference>
<dbReference type="PANTHER" id="PTHR35798">
    <property type="entry name" value="CELL DIVISION PROTEIN SEPF"/>
    <property type="match status" value="1"/>
</dbReference>
<dbReference type="Pfam" id="PF04472">
    <property type="entry name" value="SepF"/>
    <property type="match status" value="1"/>
</dbReference>
<dbReference type="InterPro" id="IPR038594">
    <property type="entry name" value="SepF-like_sf"/>
</dbReference>
<comment type="caution">
    <text evidence="6">The sequence shown here is derived from an EMBL/GenBank/DDBJ whole genome shotgun (WGS) entry which is preliminary data.</text>
</comment>
<comment type="subunit">
    <text evidence="5">Homodimer. Interacts with FtsZ.</text>
</comment>
<dbReference type="InterPro" id="IPR007561">
    <property type="entry name" value="Cell_div_SepF/SepF-rel"/>
</dbReference>
<keyword evidence="2 5" id="KW-0717">Septation</keyword>
<reference evidence="6 7" key="1">
    <citation type="submission" date="2015-06" db="EMBL/GenBank/DDBJ databases">
        <title>Draft genome of the moderately acidophilic sulfate reducer Candidatus Desulfosporosinus acididurans strain M1.</title>
        <authorList>
            <person name="Poehlein A."/>
            <person name="Petzsch P."/>
            <person name="Johnson B.D."/>
            <person name="Schloemann M."/>
            <person name="Daniel R."/>
            <person name="Muehling M."/>
        </authorList>
    </citation>
    <scope>NUCLEOTIDE SEQUENCE [LARGE SCALE GENOMIC DNA]</scope>
    <source>
        <strain evidence="6 7">M1</strain>
    </source>
</reference>
<keyword evidence="7" id="KW-1185">Reference proteome</keyword>
<keyword evidence="3 5" id="KW-0131">Cell cycle</keyword>
<evidence type="ECO:0000256" key="3">
    <source>
        <dbReference type="ARBA" id="ARBA00023306"/>
    </source>
</evidence>
<organism evidence="6 7">
    <name type="scientific">Desulfosporosinus acididurans</name>
    <dbReference type="NCBI Taxonomy" id="476652"/>
    <lineage>
        <taxon>Bacteria</taxon>
        <taxon>Bacillati</taxon>
        <taxon>Bacillota</taxon>
        <taxon>Clostridia</taxon>
        <taxon>Eubacteriales</taxon>
        <taxon>Desulfitobacteriaceae</taxon>
        <taxon>Desulfosporosinus</taxon>
    </lineage>
</organism>
<dbReference type="Gene3D" id="3.30.110.150">
    <property type="entry name" value="SepF-like protein"/>
    <property type="match status" value="1"/>
</dbReference>
<dbReference type="AlphaFoldDB" id="A0A0J1FNC3"/>